<dbReference type="InterPro" id="IPR016166">
    <property type="entry name" value="FAD-bd_PCMH"/>
</dbReference>
<name>A0A372L9R0_9BACI</name>
<dbReference type="PANTHER" id="PTHR43762:SF1">
    <property type="entry name" value="D-ARABINONO-1,4-LACTONE OXIDASE"/>
    <property type="match status" value="1"/>
</dbReference>
<dbReference type="InterPro" id="IPR006094">
    <property type="entry name" value="Oxid_FAD_bind_N"/>
</dbReference>
<keyword evidence="3" id="KW-0560">Oxidoreductase</keyword>
<sequence>MRKITWIVLLVYCIGFVCSISLYKAQISNPEVEDKSRLLPVRIKEIAQAGGERELQTLVKKAEAADDKISIAGMQHSQGGHTNYPNAIMVDMKKYNKILKLDIARKTIRVQSGATWDDIQRKINPHGQAVKVMQSQNIFTVGGSLSVNVHGRDIRNGALIDTVESFRLLNPVGKILNVSRTENAELFPLVIGGYGLFGIILDVTLHLTDDELYKIRTKSLDYREYASYFKEEVKGNDQVEMHMARISVAPDSLLKEMYVTDYVLANNQHKIKDWNELKEERIIALPKFFMGLSRHSDWGKNIFWQQQKKYIQTINGNYESRNNVMRSDSQFMEYNHPEKTEVLQEYFVPVIEFQSYVEGLRNILEREKAFNLLNITVRYVEKNDHATLSFSKSDMFAFVLLINQGTAGKDIKKTKRVINEMLNLTLEHGGSYYLPYYSYPSKNQFLQAYPRSQEFFQQKREYDPNERFVNLFYEEYGK</sequence>
<dbReference type="GO" id="GO:0071949">
    <property type="term" value="F:FAD binding"/>
    <property type="evidence" value="ECO:0007669"/>
    <property type="project" value="InterPro"/>
</dbReference>
<evidence type="ECO:0000313" key="6">
    <source>
        <dbReference type="Proteomes" id="UP000262939"/>
    </source>
</evidence>
<dbReference type="InterPro" id="IPR016167">
    <property type="entry name" value="FAD-bd_PCMH_sub1"/>
</dbReference>
<dbReference type="Gene3D" id="3.30.465.10">
    <property type="match status" value="1"/>
</dbReference>
<comment type="caution">
    <text evidence="5">The sequence shown here is derived from an EMBL/GenBank/DDBJ whole genome shotgun (WGS) entry which is preliminary data.</text>
</comment>
<dbReference type="GO" id="GO:0003885">
    <property type="term" value="F:D-arabinono-1,4-lactone oxidase activity"/>
    <property type="evidence" value="ECO:0007669"/>
    <property type="project" value="InterPro"/>
</dbReference>
<dbReference type="Gene3D" id="3.30.43.10">
    <property type="entry name" value="Uridine Diphospho-n-acetylenolpyruvylglucosamine Reductase, domain 2"/>
    <property type="match status" value="1"/>
</dbReference>
<dbReference type="EMBL" id="QVTD01000012">
    <property type="protein sequence ID" value="RFU61849.1"/>
    <property type="molecule type" value="Genomic_DNA"/>
</dbReference>
<gene>
    <name evidence="5" type="ORF">D0466_17095</name>
</gene>
<dbReference type="InterPro" id="IPR007173">
    <property type="entry name" value="ALO_C"/>
</dbReference>
<keyword evidence="2" id="KW-0274">FAD</keyword>
<dbReference type="GO" id="GO:0016020">
    <property type="term" value="C:membrane"/>
    <property type="evidence" value="ECO:0007669"/>
    <property type="project" value="InterPro"/>
</dbReference>
<dbReference type="Pfam" id="PF04030">
    <property type="entry name" value="ALO"/>
    <property type="match status" value="1"/>
</dbReference>
<dbReference type="InterPro" id="IPR010031">
    <property type="entry name" value="FAD_lactone_oxidase-like"/>
</dbReference>
<accession>A0A372L9R0</accession>
<feature type="domain" description="FAD-binding PCMH-type" evidence="4">
    <location>
        <begin position="39"/>
        <end position="210"/>
    </location>
</feature>
<dbReference type="AlphaFoldDB" id="A0A372L9R0"/>
<dbReference type="PANTHER" id="PTHR43762">
    <property type="entry name" value="L-GULONOLACTONE OXIDASE"/>
    <property type="match status" value="1"/>
</dbReference>
<organism evidence="5 6">
    <name type="scientific">Peribacillus glennii</name>
    <dbReference type="NCBI Taxonomy" id="2303991"/>
    <lineage>
        <taxon>Bacteria</taxon>
        <taxon>Bacillati</taxon>
        <taxon>Bacillota</taxon>
        <taxon>Bacilli</taxon>
        <taxon>Bacillales</taxon>
        <taxon>Bacillaceae</taxon>
        <taxon>Peribacillus</taxon>
    </lineage>
</organism>
<evidence type="ECO:0000256" key="2">
    <source>
        <dbReference type="ARBA" id="ARBA00022827"/>
    </source>
</evidence>
<protein>
    <submittedName>
        <fullName evidence="5">FAD-binding oxidoreductase</fullName>
    </submittedName>
</protein>
<dbReference type="Proteomes" id="UP000262939">
    <property type="component" value="Unassembled WGS sequence"/>
</dbReference>
<dbReference type="SUPFAM" id="SSF55103">
    <property type="entry name" value="FAD-linked oxidases, C-terminal domain"/>
    <property type="match status" value="1"/>
</dbReference>
<dbReference type="InterPro" id="IPR016170">
    <property type="entry name" value="Cytok_DH_C_sf"/>
</dbReference>
<dbReference type="Gene3D" id="3.40.462.10">
    <property type="entry name" value="FAD-linked oxidases, C-terminal domain"/>
    <property type="match status" value="1"/>
</dbReference>
<dbReference type="Pfam" id="PF01565">
    <property type="entry name" value="FAD_binding_4"/>
    <property type="match status" value="1"/>
</dbReference>
<keyword evidence="1" id="KW-0285">Flavoprotein</keyword>
<evidence type="ECO:0000259" key="4">
    <source>
        <dbReference type="PROSITE" id="PS51387"/>
    </source>
</evidence>
<proteinExistence type="predicted"/>
<dbReference type="RefSeq" id="WP_117323756.1">
    <property type="nucleotide sequence ID" value="NZ_QVTD01000012.1"/>
</dbReference>
<reference evidence="5 6" key="1">
    <citation type="submission" date="2018-08" db="EMBL/GenBank/DDBJ databases">
        <title>Bacillus chawlae sp. nov., Bacillus glennii sp. nov., and Bacillus saganii sp. nov. Isolated from the Vehicle Assembly Building at Kennedy Space Center where the Viking Spacecraft were Assembled.</title>
        <authorList>
            <person name="Seuylemezian A."/>
            <person name="Vaishampayan P."/>
        </authorList>
    </citation>
    <scope>NUCLEOTIDE SEQUENCE [LARGE SCALE GENOMIC DNA]</scope>
    <source>
        <strain evidence="5 6">V44-8</strain>
    </source>
</reference>
<dbReference type="PROSITE" id="PS51387">
    <property type="entry name" value="FAD_PCMH"/>
    <property type="match status" value="1"/>
</dbReference>
<dbReference type="SUPFAM" id="SSF56176">
    <property type="entry name" value="FAD-binding/transporter-associated domain-like"/>
    <property type="match status" value="1"/>
</dbReference>
<evidence type="ECO:0000256" key="1">
    <source>
        <dbReference type="ARBA" id="ARBA00022630"/>
    </source>
</evidence>
<dbReference type="InterPro" id="IPR016169">
    <property type="entry name" value="FAD-bd_PCMH_sub2"/>
</dbReference>
<evidence type="ECO:0000313" key="5">
    <source>
        <dbReference type="EMBL" id="RFU61849.1"/>
    </source>
</evidence>
<keyword evidence="6" id="KW-1185">Reference proteome</keyword>
<dbReference type="OrthoDB" id="9768764at2"/>
<dbReference type="InterPro" id="IPR036318">
    <property type="entry name" value="FAD-bd_PCMH-like_sf"/>
</dbReference>
<dbReference type="InterPro" id="IPR016164">
    <property type="entry name" value="FAD-linked_Oxase-like_C"/>
</dbReference>
<evidence type="ECO:0000256" key="3">
    <source>
        <dbReference type="ARBA" id="ARBA00023002"/>
    </source>
</evidence>